<dbReference type="InterPro" id="IPR001806">
    <property type="entry name" value="Small_GTPase"/>
</dbReference>
<dbReference type="GO" id="GO:0005525">
    <property type="term" value="F:GTP binding"/>
    <property type="evidence" value="ECO:0007669"/>
    <property type="project" value="UniProtKB-KW"/>
</dbReference>
<evidence type="ECO:0000256" key="1">
    <source>
        <dbReference type="ARBA" id="ARBA00022741"/>
    </source>
</evidence>
<dbReference type="Pfam" id="PF24419">
    <property type="entry name" value="Cupin_NOL9"/>
    <property type="match status" value="1"/>
</dbReference>
<dbReference type="SUPFAM" id="SSF52540">
    <property type="entry name" value="P-loop containing nucleoside triphosphate hydrolases"/>
    <property type="match status" value="1"/>
</dbReference>
<dbReference type="VEuPathDB" id="VectorBase:LLONM1_004879"/>
<dbReference type="InterPro" id="IPR027417">
    <property type="entry name" value="P-loop_NTPase"/>
</dbReference>
<dbReference type="Pfam" id="PF00071">
    <property type="entry name" value="Ras"/>
    <property type="match status" value="1"/>
</dbReference>
<dbReference type="NCBIfam" id="TIGR00231">
    <property type="entry name" value="small_GTP"/>
    <property type="match status" value="1"/>
</dbReference>
<accession>A0A1B0CCY3</accession>
<dbReference type="EMBL" id="AJWK01007218">
    <property type="status" value="NOT_ANNOTATED_CDS"/>
    <property type="molecule type" value="Genomic_DNA"/>
</dbReference>
<dbReference type="InterPro" id="IPR003578">
    <property type="entry name" value="Small_GTPase_Rho"/>
</dbReference>
<dbReference type="SMART" id="SM00175">
    <property type="entry name" value="RAB"/>
    <property type="match status" value="1"/>
</dbReference>
<proteinExistence type="predicted"/>
<dbReference type="FunFam" id="3.40.50.300:FF:003806">
    <property type="entry name" value="Ras homolog family member Q"/>
    <property type="match status" value="1"/>
</dbReference>
<dbReference type="PRINTS" id="PR00449">
    <property type="entry name" value="RASTRNSFRMNG"/>
</dbReference>
<keyword evidence="2" id="KW-0342">GTP-binding</keyword>
<dbReference type="PANTHER" id="PTHR24072">
    <property type="entry name" value="RHO FAMILY GTPASE"/>
    <property type="match status" value="1"/>
</dbReference>
<keyword evidence="1" id="KW-0547">Nucleotide-binding</keyword>
<name>A0A1B0CCY3_LUTLO</name>
<dbReference type="GO" id="GO:0035006">
    <property type="term" value="P:melanization defense response"/>
    <property type="evidence" value="ECO:0007669"/>
    <property type="project" value="UniProtKB-ARBA"/>
</dbReference>
<dbReference type="VEuPathDB" id="VectorBase:LLOJ002203"/>
<reference evidence="4" key="1">
    <citation type="submission" date="2020-05" db="UniProtKB">
        <authorList>
            <consortium name="EnsemblMetazoa"/>
        </authorList>
    </citation>
    <scope>IDENTIFICATION</scope>
    <source>
        <strain evidence="4">Jacobina</strain>
    </source>
</reference>
<dbReference type="PROSITE" id="PS51420">
    <property type="entry name" value="RHO"/>
    <property type="match status" value="1"/>
</dbReference>
<dbReference type="GO" id="GO:0007264">
    <property type="term" value="P:small GTPase-mediated signal transduction"/>
    <property type="evidence" value="ECO:0007669"/>
    <property type="project" value="InterPro"/>
</dbReference>
<feature type="domain" description="NOL9 N-terminal" evidence="3">
    <location>
        <begin position="159"/>
        <end position="313"/>
    </location>
</feature>
<evidence type="ECO:0000256" key="2">
    <source>
        <dbReference type="ARBA" id="ARBA00023134"/>
    </source>
</evidence>
<evidence type="ECO:0000313" key="4">
    <source>
        <dbReference type="EnsemblMetazoa" id="LLOJ002203-PA"/>
    </source>
</evidence>
<dbReference type="InterPro" id="IPR005225">
    <property type="entry name" value="Small_GTP-bd"/>
</dbReference>
<dbReference type="Gene3D" id="3.40.50.300">
    <property type="entry name" value="P-loop containing nucleotide triphosphate hydrolases"/>
    <property type="match status" value="1"/>
</dbReference>
<evidence type="ECO:0000259" key="3">
    <source>
        <dbReference type="Pfam" id="PF24419"/>
    </source>
</evidence>
<dbReference type="VEuPathDB" id="VectorBase:LLONM1_005883"/>
<dbReference type="Proteomes" id="UP000092461">
    <property type="component" value="Unassembled WGS sequence"/>
</dbReference>
<dbReference type="EnsemblMetazoa" id="LLOJ002203-RA">
    <property type="protein sequence ID" value="LLOJ002203-PA"/>
    <property type="gene ID" value="LLOJ002203"/>
</dbReference>
<protein>
    <recommendedName>
        <fullName evidence="3">NOL9 N-terminal domain-containing protein</fullName>
    </recommendedName>
</protein>
<keyword evidence="5" id="KW-1185">Reference proteome</keyword>
<dbReference type="AlphaFoldDB" id="A0A1B0CCY3"/>
<dbReference type="GO" id="GO:0035099">
    <property type="term" value="P:hemocyte migration"/>
    <property type="evidence" value="ECO:0007669"/>
    <property type="project" value="UniProtKB-ARBA"/>
</dbReference>
<dbReference type="InterPro" id="IPR057573">
    <property type="entry name" value="NOL9_N"/>
</dbReference>
<dbReference type="GO" id="GO:0003006">
    <property type="term" value="P:developmental process involved in reproduction"/>
    <property type="evidence" value="ECO:0007669"/>
    <property type="project" value="UniProtKB-ARBA"/>
</dbReference>
<sequence>MGKDRKKYYGDRELYKHPYARYQAATGSDAYAPYAGPSYAVNPMDTPWGNPYYYSSGPIYTSQYSLDCYGTYWTRNLTSGTSYPAENMGLKPKVTKTDPQEIIHSISATHTVHPLDRLNISIVSISSDTDSDEVKNTLRSAKLFAKDTKEKARKKIERNKFYTSIDSSQVLLLLTESIYFYGNLSIKLLAGSASVSGYTLDVEETVKAHVPIRHSSISITPRTPTKDAKCPRKVWKKSLKKNKFIKEMFFDDDLKEIKKNLKDYHAILLIQKTASRRTEIVEKYSDSRIFPSIVSSRTHTAFAAAEHILQSRFNEDNSPRSDNIRKDPHWDDVIVRKSSRIVVAEPMAAIRKKLVIVGDGACGKTCLLIVFSKDQFPEVYVPTVFENYVADIEVDGKQVELALWDTAGQEDYDRLRPLSYPDTDVILMCFSCSAKSKEGVREVFETATRAALQVKKKKKARCLCSKN</sequence>
<dbReference type="PROSITE" id="PS51419">
    <property type="entry name" value="RAB"/>
    <property type="match status" value="1"/>
</dbReference>
<evidence type="ECO:0000313" key="5">
    <source>
        <dbReference type="Proteomes" id="UP000092461"/>
    </source>
</evidence>
<dbReference type="SMART" id="SM00173">
    <property type="entry name" value="RAS"/>
    <property type="match status" value="1"/>
</dbReference>
<dbReference type="SMART" id="SM00174">
    <property type="entry name" value="RHO"/>
    <property type="match status" value="1"/>
</dbReference>
<dbReference type="GO" id="GO:0003924">
    <property type="term" value="F:GTPase activity"/>
    <property type="evidence" value="ECO:0007669"/>
    <property type="project" value="InterPro"/>
</dbReference>
<dbReference type="EMBL" id="AJWK01007217">
    <property type="status" value="NOT_ANNOTATED_CDS"/>
    <property type="molecule type" value="Genomic_DNA"/>
</dbReference>
<organism evidence="4 5">
    <name type="scientific">Lutzomyia longipalpis</name>
    <name type="common">Sand fly</name>
    <dbReference type="NCBI Taxonomy" id="7200"/>
    <lineage>
        <taxon>Eukaryota</taxon>
        <taxon>Metazoa</taxon>
        <taxon>Ecdysozoa</taxon>
        <taxon>Arthropoda</taxon>
        <taxon>Hexapoda</taxon>
        <taxon>Insecta</taxon>
        <taxon>Pterygota</taxon>
        <taxon>Neoptera</taxon>
        <taxon>Endopterygota</taxon>
        <taxon>Diptera</taxon>
        <taxon>Nematocera</taxon>
        <taxon>Psychodoidea</taxon>
        <taxon>Psychodidae</taxon>
        <taxon>Lutzomyia</taxon>
        <taxon>Lutzomyia</taxon>
    </lineage>
</organism>
<dbReference type="GO" id="GO:0001667">
    <property type="term" value="P:ameboidal-type cell migration"/>
    <property type="evidence" value="ECO:0007669"/>
    <property type="project" value="UniProtKB-ARBA"/>
</dbReference>
<dbReference type="GO" id="GO:0022412">
    <property type="term" value="P:cellular process involved in reproduction in multicellular organism"/>
    <property type="evidence" value="ECO:0007669"/>
    <property type="project" value="UniProtKB-ARBA"/>
</dbReference>